<dbReference type="InterPro" id="IPR017452">
    <property type="entry name" value="GPCR_Rhodpsn_7TM"/>
</dbReference>
<evidence type="ECO:0000256" key="3">
    <source>
        <dbReference type="ARBA" id="ARBA00022475"/>
    </source>
</evidence>
<feature type="transmembrane region" description="Helical" evidence="13">
    <location>
        <begin position="92"/>
        <end position="122"/>
    </location>
</feature>
<evidence type="ECO:0000256" key="5">
    <source>
        <dbReference type="ARBA" id="ARBA00022989"/>
    </source>
</evidence>
<gene>
    <name evidence="15" type="ORF">CLUMA_CG011046</name>
</gene>
<organism evidence="15 16">
    <name type="scientific">Clunio marinus</name>
    <dbReference type="NCBI Taxonomy" id="568069"/>
    <lineage>
        <taxon>Eukaryota</taxon>
        <taxon>Metazoa</taxon>
        <taxon>Ecdysozoa</taxon>
        <taxon>Arthropoda</taxon>
        <taxon>Hexapoda</taxon>
        <taxon>Insecta</taxon>
        <taxon>Pterygota</taxon>
        <taxon>Neoptera</taxon>
        <taxon>Endopterygota</taxon>
        <taxon>Diptera</taxon>
        <taxon>Nematocera</taxon>
        <taxon>Chironomoidea</taxon>
        <taxon>Chironomidae</taxon>
        <taxon>Clunio</taxon>
    </lineage>
</organism>
<evidence type="ECO:0000256" key="2">
    <source>
        <dbReference type="ARBA" id="ARBA00010663"/>
    </source>
</evidence>
<keyword evidence="8" id="KW-1015">Disulfide bond</keyword>
<dbReference type="PANTHER" id="PTHR45695">
    <property type="entry name" value="LEUCOKININ RECEPTOR-RELATED"/>
    <property type="match status" value="1"/>
</dbReference>
<comment type="subcellular location">
    <subcellularLocation>
        <location evidence="1">Cell membrane</location>
        <topology evidence="1">Multi-pass membrane protein</topology>
    </subcellularLocation>
</comment>
<dbReference type="PROSITE" id="PS00237">
    <property type="entry name" value="G_PROTEIN_RECEP_F1_1"/>
    <property type="match status" value="1"/>
</dbReference>
<evidence type="ECO:0000256" key="8">
    <source>
        <dbReference type="ARBA" id="ARBA00023157"/>
    </source>
</evidence>
<dbReference type="GO" id="GO:0004930">
    <property type="term" value="F:G protein-coupled receptor activity"/>
    <property type="evidence" value="ECO:0007669"/>
    <property type="project" value="UniProtKB-KW"/>
</dbReference>
<keyword evidence="5 13" id="KW-1133">Transmembrane helix</keyword>
<dbReference type="PANTHER" id="PTHR45695:SF23">
    <property type="entry name" value="GALANIN-LIKE G-PROTEIN COUPLED RECEPTOR NPR-9"/>
    <property type="match status" value="1"/>
</dbReference>
<dbReference type="GO" id="GO:0005886">
    <property type="term" value="C:plasma membrane"/>
    <property type="evidence" value="ECO:0007669"/>
    <property type="project" value="UniProtKB-SubCell"/>
</dbReference>
<feature type="transmembrane region" description="Helical" evidence="13">
    <location>
        <begin position="143"/>
        <end position="165"/>
    </location>
</feature>
<name>A0A1J1IBL2_9DIPT</name>
<keyword evidence="11 12" id="KW-0807">Transducer</keyword>
<keyword evidence="7 13" id="KW-0472">Membrane</keyword>
<evidence type="ECO:0000256" key="11">
    <source>
        <dbReference type="ARBA" id="ARBA00023224"/>
    </source>
</evidence>
<accession>A0A1J1IBL2</accession>
<dbReference type="InterPro" id="IPR000276">
    <property type="entry name" value="GPCR_Rhodpsn"/>
</dbReference>
<proteinExistence type="inferred from homology"/>
<evidence type="ECO:0000259" key="14">
    <source>
        <dbReference type="PROSITE" id="PS50262"/>
    </source>
</evidence>
<keyword evidence="4 12" id="KW-0812">Transmembrane</keyword>
<dbReference type="EMBL" id="CVRI01000047">
    <property type="protein sequence ID" value="CRK97661.1"/>
    <property type="molecule type" value="Genomic_DNA"/>
</dbReference>
<evidence type="ECO:0000256" key="4">
    <source>
        <dbReference type="ARBA" id="ARBA00022692"/>
    </source>
</evidence>
<protein>
    <submittedName>
        <fullName evidence="15">CLUMA_CG011046, isoform A</fullName>
    </submittedName>
</protein>
<reference evidence="15 16" key="1">
    <citation type="submission" date="2015-04" db="EMBL/GenBank/DDBJ databases">
        <authorList>
            <person name="Syromyatnikov M.Y."/>
            <person name="Popov V.N."/>
        </authorList>
    </citation>
    <scope>NUCLEOTIDE SEQUENCE [LARGE SCALE GENOMIC DNA]</scope>
</reference>
<keyword evidence="6 12" id="KW-0297">G-protein coupled receptor</keyword>
<evidence type="ECO:0000256" key="1">
    <source>
        <dbReference type="ARBA" id="ARBA00004651"/>
    </source>
</evidence>
<comment type="similarity">
    <text evidence="2 12">Belongs to the G-protein coupled receptor 1 family.</text>
</comment>
<keyword evidence="10" id="KW-0325">Glycoprotein</keyword>
<evidence type="ECO:0000256" key="6">
    <source>
        <dbReference type="ARBA" id="ARBA00023040"/>
    </source>
</evidence>
<dbReference type="PRINTS" id="PR00237">
    <property type="entry name" value="GPCRRHODOPSN"/>
</dbReference>
<dbReference type="PROSITE" id="PS50262">
    <property type="entry name" value="G_PROTEIN_RECEP_F1_2"/>
    <property type="match status" value="1"/>
</dbReference>
<dbReference type="SUPFAM" id="SSF81321">
    <property type="entry name" value="Family A G protein-coupled receptor-like"/>
    <property type="match status" value="1"/>
</dbReference>
<evidence type="ECO:0000256" key="9">
    <source>
        <dbReference type="ARBA" id="ARBA00023170"/>
    </source>
</evidence>
<feature type="domain" description="G-protein coupled receptors family 1 profile" evidence="14">
    <location>
        <begin position="1"/>
        <end position="226"/>
    </location>
</feature>
<evidence type="ECO:0000313" key="16">
    <source>
        <dbReference type="Proteomes" id="UP000183832"/>
    </source>
</evidence>
<dbReference type="AlphaFoldDB" id="A0A1J1IBL2"/>
<dbReference type="Proteomes" id="UP000183832">
    <property type="component" value="Unassembled WGS sequence"/>
</dbReference>
<dbReference type="Gene3D" id="1.20.1070.10">
    <property type="entry name" value="Rhodopsin 7-helix transmembrane proteins"/>
    <property type="match status" value="1"/>
</dbReference>
<dbReference type="OrthoDB" id="2132067at2759"/>
<sequence length="274" mass="30764">MRLFANVQYMIVVTCHASVYTLVLMSLDRFLAVVHPISSISIRTQWNALLLTCLLSFRAIIVTWLIVIVSAIPVGVSHGVVEFSNEGYNWAAFQISFFLSSYIVPLTLISILYVGMLIRLWHSVPGSKVSAESRRGKKRVTRMVVFVVLAFAICWLPVHVIYFILNVLNLRIFAIPSNGPKQIFCFIVLVLKSLQMYETTRLTVSIQIFSHVLAYTNLCIANPILYNCFSENFRKAFRKIVWCGTPLPLVPAAKAGTTRTTTAQNGGISPPEFL</sequence>
<keyword evidence="3" id="KW-1003">Cell membrane</keyword>
<keyword evidence="9 12" id="KW-0675">Receptor</keyword>
<dbReference type="STRING" id="568069.A0A1J1IBL2"/>
<keyword evidence="16" id="KW-1185">Reference proteome</keyword>
<evidence type="ECO:0000256" key="10">
    <source>
        <dbReference type="ARBA" id="ARBA00023180"/>
    </source>
</evidence>
<evidence type="ECO:0000256" key="13">
    <source>
        <dbReference type="SAM" id="Phobius"/>
    </source>
</evidence>
<evidence type="ECO:0000256" key="7">
    <source>
        <dbReference type="ARBA" id="ARBA00023136"/>
    </source>
</evidence>
<dbReference type="Pfam" id="PF00001">
    <property type="entry name" value="7tm_1"/>
    <property type="match status" value="1"/>
</dbReference>
<evidence type="ECO:0000313" key="15">
    <source>
        <dbReference type="EMBL" id="CRK97661.1"/>
    </source>
</evidence>
<evidence type="ECO:0000256" key="12">
    <source>
        <dbReference type="RuleBase" id="RU000688"/>
    </source>
</evidence>
<feature type="transmembrane region" description="Helical" evidence="13">
    <location>
        <begin position="48"/>
        <end position="72"/>
    </location>
</feature>